<keyword evidence="1" id="KW-1133">Transmembrane helix</keyword>
<gene>
    <name evidence="2" type="ORF">MNBD_PLANCTO03-37</name>
</gene>
<protein>
    <recommendedName>
        <fullName evidence="3">PEP-CTERM protein-sorting domain-containing protein</fullName>
    </recommendedName>
</protein>
<organism evidence="2">
    <name type="scientific">hydrothermal vent metagenome</name>
    <dbReference type="NCBI Taxonomy" id="652676"/>
    <lineage>
        <taxon>unclassified sequences</taxon>
        <taxon>metagenomes</taxon>
        <taxon>ecological metagenomes</taxon>
    </lineage>
</organism>
<evidence type="ECO:0000313" key="2">
    <source>
        <dbReference type="EMBL" id="VAX41441.1"/>
    </source>
</evidence>
<keyword evidence="1" id="KW-0812">Transmembrane</keyword>
<dbReference type="NCBIfam" id="TIGR02595">
    <property type="entry name" value="PEP_CTERM"/>
    <property type="match status" value="1"/>
</dbReference>
<evidence type="ECO:0000256" key="1">
    <source>
        <dbReference type="SAM" id="Phobius"/>
    </source>
</evidence>
<sequence length="196" mass="20626">MKKYMIGAAVAGLAMASVASGQVVMDFQDLEMNDSNLHDWGYVYTAGDWMVSHPNSEPFEFTTAGTQSGSFYQGSTMLFNNTVGGVMTFERIDGAAFDLASIDLAALFVGGGAPTINFVGNLSGGGGQVFASYTVQNSTGIETFSFAGLGFDGLSSVSWVQENSFHQFDNIAIVPAPATLALLGLAGFAGRRRRQA</sequence>
<dbReference type="AlphaFoldDB" id="A0A3B1DRE1"/>
<dbReference type="InterPro" id="IPR013424">
    <property type="entry name" value="Ice-binding_C"/>
</dbReference>
<accession>A0A3B1DRE1</accession>
<dbReference type="EMBL" id="UOGK01000541">
    <property type="protein sequence ID" value="VAX41441.1"/>
    <property type="molecule type" value="Genomic_DNA"/>
</dbReference>
<feature type="transmembrane region" description="Helical" evidence="1">
    <location>
        <begin position="171"/>
        <end position="190"/>
    </location>
</feature>
<keyword evidence="1" id="KW-0472">Membrane</keyword>
<reference evidence="2" key="1">
    <citation type="submission" date="2018-06" db="EMBL/GenBank/DDBJ databases">
        <authorList>
            <person name="Zhirakovskaya E."/>
        </authorList>
    </citation>
    <scope>NUCLEOTIDE SEQUENCE</scope>
</reference>
<evidence type="ECO:0008006" key="3">
    <source>
        <dbReference type="Google" id="ProtNLM"/>
    </source>
</evidence>
<proteinExistence type="predicted"/>
<name>A0A3B1DRE1_9ZZZZ</name>